<dbReference type="Proteomes" id="UP000183832">
    <property type="component" value="Unassembled WGS sequence"/>
</dbReference>
<feature type="region of interest" description="Disordered" evidence="1">
    <location>
        <begin position="1393"/>
        <end position="1418"/>
    </location>
</feature>
<name>A0A1J1IAB3_9DIPT</name>
<feature type="region of interest" description="Disordered" evidence="1">
    <location>
        <begin position="564"/>
        <end position="598"/>
    </location>
</feature>
<evidence type="ECO:0000313" key="3">
    <source>
        <dbReference type="Proteomes" id="UP000183832"/>
    </source>
</evidence>
<dbReference type="OrthoDB" id="6375147at2759"/>
<feature type="compositionally biased region" description="Polar residues" evidence="1">
    <location>
        <begin position="55"/>
        <end position="71"/>
    </location>
</feature>
<gene>
    <name evidence="2" type="ORF">CLUMA_CG009340</name>
</gene>
<keyword evidence="3" id="KW-1185">Reference proteome</keyword>
<protein>
    <submittedName>
        <fullName evidence="2">CLUMA_CG009340, isoform A</fullName>
    </submittedName>
</protein>
<reference evidence="2 3" key="1">
    <citation type="submission" date="2015-04" db="EMBL/GenBank/DDBJ databases">
        <authorList>
            <person name="Syromyatnikov M.Y."/>
            <person name="Popov V.N."/>
        </authorList>
    </citation>
    <scope>NUCLEOTIDE SEQUENCE [LARGE SCALE GENOMIC DNA]</scope>
</reference>
<feature type="compositionally biased region" description="Basic and acidic residues" evidence="1">
    <location>
        <begin position="564"/>
        <end position="594"/>
    </location>
</feature>
<organism evidence="2 3">
    <name type="scientific">Clunio marinus</name>
    <dbReference type="NCBI Taxonomy" id="568069"/>
    <lineage>
        <taxon>Eukaryota</taxon>
        <taxon>Metazoa</taxon>
        <taxon>Ecdysozoa</taxon>
        <taxon>Arthropoda</taxon>
        <taxon>Hexapoda</taxon>
        <taxon>Insecta</taxon>
        <taxon>Pterygota</taxon>
        <taxon>Neoptera</taxon>
        <taxon>Endopterygota</taxon>
        <taxon>Diptera</taxon>
        <taxon>Nematocera</taxon>
        <taxon>Chironomoidea</taxon>
        <taxon>Chironomidae</taxon>
        <taxon>Clunio</taxon>
    </lineage>
</organism>
<dbReference type="EMBL" id="CVRI01000043">
    <property type="protein sequence ID" value="CRK95894.1"/>
    <property type="molecule type" value="Genomic_DNA"/>
</dbReference>
<feature type="region of interest" description="Disordered" evidence="1">
    <location>
        <begin position="55"/>
        <end position="77"/>
    </location>
</feature>
<evidence type="ECO:0000256" key="1">
    <source>
        <dbReference type="SAM" id="MobiDB-lite"/>
    </source>
</evidence>
<proteinExistence type="predicted"/>
<accession>A0A1J1IAB3</accession>
<evidence type="ECO:0000313" key="2">
    <source>
        <dbReference type="EMBL" id="CRK95894.1"/>
    </source>
</evidence>
<sequence>MKNFLHNKTDKQSVCHRQKSLADKTIKEKPQTERGISSLHLTAINQLFKIGSGQSNSHYNGSTRMGSSQDLQNRRKRRNSDCISNYVDRVRICDTKSIESESIYSKVNSQKTGWRQKSLSNIDLSLSNKEFQPGAGAFRYRDFEAHDDFCIKNIKNNKNIEIQRDYEDICNVNPKAQGQKRDIIQEHNKLHVNSREKETCSLRRSKSLAVIREETFNDLAITGANKRRSQLIPRAKLIDRSFFKDRISFPLDESFNCSSSCLNATIDNVKEGKKLNSHYYSWQYDRSDLESIDSSIFKNSLHQNSLEKSNSLRSESTKIISRAEIHKNDDNDDDVQKTFNADEILKDGNDTLTSININEDTESGITIIEIKDRHDKGSSSVISYDSIYLSSESDQDTVVNEGKVKNIHTDIDSKIKDFEEIIRELKVVNGSVGGESEKAGVESIIDNLYSQVGKGLGKADVKTAQAKITLDTLNKYSDYISKGTVESLTRFVADGIENDKKTLKINEHNKSVFQYSSLPNADISKLLRDCELIDAKLRDDVSVELSEPYPDYDSVSNDVNELLATKKQEDDTRKSSEVKRDSTKRETISIDENPKGAPSIELVQLPTKEIIDNSNSSDLRDRNHTTKIYLPDIGVEFDYENSIVSFETESDSDIESPTQKPPIFNLVTITGRKVYVDELAAKVEQQKDKATTQSEVNKKSDVSVDAISKNCPNEIVQKIIIATGDKQDEIKVTKGKQDLVDCTDKKHLAHSKANVKDKDKTKKTKTTKVQLQQCQADNCEKSFHLVRERNYHSFNMPRPQLLSIIDSKNSIPKKDHPKQQHKNIDVKVENKNERVINQTEREFLHKVDSVRNYWSKILNNENSISNNGNLKQMSTKSSSDIPDSLKDEEFQSFFPTVEIVELNGDTQAALVTSRKLNEVEFDHVRYKVMKSDMFQKNVLGGNRKETQFDGLMQYLQDYSFQELLANNNVVIIEPVRTKIEKITEQPAKAQSASCKITNGAINKNNLKKHFFYHPIRVNKELYEEELPVPDTVRNVRKLFEGSLRRTTTSPSRENNSKISESNDNLRRKTIRYLTIDTSFDGSNNLGVSKWDSINIMEKIRECGSSITYYGGQTIEKNKKSEVLSKPIVKEINGTKCNCHSRRSSRSNDKYSRKTSNDYSGEFFREFSGFHHLMNFTCFPGMKFKLVKSNSCSSRLELTGTCLEKNAEEIQNMIHDHDDNDTDDNNKELDEHEETVKEMVNRLESKHSIIPPTPTKPRIIESKCIEKANKDFIPKLTINHQSFDKVPQINENVSVNNHLNSGSRNATQDDTETNISKPKVVRNKNVDLAMASVMWRNEQNVKLNSMSVDMENLATREELSHAKDAKWSNICKMDSVEMVKNQDKINNCAHIKSRHQHHPHDEKEQTVKSTQINNSHGDEKSIKMVNWSTVGSSLGKEYIANDRNLVQTRIYDEMEFEEFEVMGEQYDSLNSK</sequence>